<protein>
    <recommendedName>
        <fullName evidence="4">SPOR domain-containing protein</fullName>
    </recommendedName>
</protein>
<keyword evidence="1" id="KW-0732">Signal</keyword>
<evidence type="ECO:0008006" key="4">
    <source>
        <dbReference type="Google" id="ProtNLM"/>
    </source>
</evidence>
<feature type="chain" id="PRO_5047173397" description="SPOR domain-containing protein" evidence="1">
    <location>
        <begin position="18"/>
        <end position="227"/>
    </location>
</feature>
<dbReference type="Proteomes" id="UP001166291">
    <property type="component" value="Unassembled WGS sequence"/>
</dbReference>
<keyword evidence="3" id="KW-1185">Reference proteome</keyword>
<proteinExistence type="predicted"/>
<evidence type="ECO:0000313" key="2">
    <source>
        <dbReference type="EMBL" id="MBW2942847.1"/>
    </source>
</evidence>
<dbReference type="RefSeq" id="WP_219045092.1">
    <property type="nucleotide sequence ID" value="NZ_JAHWDQ010000009.1"/>
</dbReference>
<dbReference type="EMBL" id="JAHWDQ010000009">
    <property type="protein sequence ID" value="MBW2942847.1"/>
    <property type="molecule type" value="Genomic_DNA"/>
</dbReference>
<organism evidence="2 3">
    <name type="scientific">Zhongshania aquimaris</name>
    <dbReference type="NCBI Taxonomy" id="2857107"/>
    <lineage>
        <taxon>Bacteria</taxon>
        <taxon>Pseudomonadati</taxon>
        <taxon>Pseudomonadota</taxon>
        <taxon>Gammaproteobacteria</taxon>
        <taxon>Cellvibrionales</taxon>
        <taxon>Spongiibacteraceae</taxon>
        <taxon>Zhongshania</taxon>
    </lineage>
</organism>
<name>A0ABS6VX03_9GAMM</name>
<accession>A0ABS6VX03</accession>
<feature type="signal peptide" evidence="1">
    <location>
        <begin position="1"/>
        <end position="17"/>
    </location>
</feature>
<gene>
    <name evidence="2" type="ORF">KXJ70_18765</name>
</gene>
<evidence type="ECO:0000313" key="3">
    <source>
        <dbReference type="Proteomes" id="UP001166291"/>
    </source>
</evidence>
<evidence type="ECO:0000256" key="1">
    <source>
        <dbReference type="SAM" id="SignalP"/>
    </source>
</evidence>
<comment type="caution">
    <text evidence="2">The sequence shown here is derived from an EMBL/GenBank/DDBJ whole genome shotgun (WGS) entry which is preliminary data.</text>
</comment>
<sequence>MRWFFLLLLAINAVFFASHWTSSSSGGFDLPLVSAEKNNISLLSELDREGSLSANGALNIAITEPSVEEVCLLLGPYKAKEELGGVIDEISGSELLIETYERSADYWVYLGPYSSFSGAAKVSSELRDRRIDNFIIRSGELQNAISLGVFTTDERANVHSKGLLKKGYSAAVKRVVKEGERYWLSFRGREGEDGYVTAAKLMQENVDNNKSLEKKSCNLIASYKELD</sequence>
<reference evidence="2" key="1">
    <citation type="submission" date="2021-07" db="EMBL/GenBank/DDBJ databases">
        <title>Zhongshania sp. CAU 1632 isolated from seawater.</title>
        <authorList>
            <person name="Kim W."/>
        </authorList>
    </citation>
    <scope>NUCLEOTIDE SEQUENCE</scope>
    <source>
        <strain evidence="2">CAU 1632</strain>
    </source>
</reference>